<keyword evidence="4" id="KW-0808">Transferase</keyword>
<evidence type="ECO:0000256" key="1">
    <source>
        <dbReference type="SAM" id="MobiDB-lite"/>
    </source>
</evidence>
<dbReference type="PANTHER" id="PTHR43686:SF1">
    <property type="entry name" value="AMINOTRAN_5 DOMAIN-CONTAINING PROTEIN"/>
    <property type="match status" value="1"/>
</dbReference>
<dbReference type="SUPFAM" id="SSF53383">
    <property type="entry name" value="PLP-dependent transferases"/>
    <property type="match status" value="1"/>
</dbReference>
<feature type="compositionally biased region" description="Polar residues" evidence="1">
    <location>
        <begin position="1268"/>
        <end position="1282"/>
    </location>
</feature>
<feature type="domain" description="tRNA(Ile)-lysidine/2-thiocytidine synthase N-terminal" evidence="3">
    <location>
        <begin position="953"/>
        <end position="1123"/>
    </location>
</feature>
<dbReference type="PANTHER" id="PTHR43686">
    <property type="entry name" value="SULFURTRANSFERASE-RELATED"/>
    <property type="match status" value="1"/>
</dbReference>
<feature type="domain" description="Aminotransferase class V" evidence="2">
    <location>
        <begin position="108"/>
        <end position="317"/>
    </location>
</feature>
<dbReference type="InterPro" id="IPR011063">
    <property type="entry name" value="TilS/TtcA_N"/>
</dbReference>
<dbReference type="GO" id="GO:0016740">
    <property type="term" value="F:transferase activity"/>
    <property type="evidence" value="ECO:0007669"/>
    <property type="project" value="UniProtKB-KW"/>
</dbReference>
<feature type="region of interest" description="Disordered" evidence="1">
    <location>
        <begin position="845"/>
        <end position="871"/>
    </location>
</feature>
<dbReference type="KEGG" id="fcy:FRACYDRAFT_262478"/>
<dbReference type="Gene3D" id="3.40.640.10">
    <property type="entry name" value="Type I PLP-dependent aspartate aminotransferase-like (Major domain)"/>
    <property type="match status" value="1"/>
</dbReference>
<dbReference type="Pfam" id="PF00266">
    <property type="entry name" value="Aminotran_5"/>
    <property type="match status" value="2"/>
</dbReference>
<dbReference type="Gene3D" id="3.40.50.620">
    <property type="entry name" value="HUPs"/>
    <property type="match status" value="1"/>
</dbReference>
<evidence type="ECO:0000259" key="2">
    <source>
        <dbReference type="Pfam" id="PF00266"/>
    </source>
</evidence>
<reference evidence="4 5" key="1">
    <citation type="submission" date="2016-09" db="EMBL/GenBank/DDBJ databases">
        <title>Extensive genetic diversity and differential bi-allelic expression allows diatom success in the polar Southern Ocean.</title>
        <authorList>
            <consortium name="DOE Joint Genome Institute"/>
            <person name="Mock T."/>
            <person name="Otillar R.P."/>
            <person name="Strauss J."/>
            <person name="Dupont C."/>
            <person name="Frickenhaus S."/>
            <person name="Maumus F."/>
            <person name="Mcmullan M."/>
            <person name="Sanges R."/>
            <person name="Schmutz J."/>
            <person name="Toseland A."/>
            <person name="Valas R."/>
            <person name="Veluchamy A."/>
            <person name="Ward B.J."/>
            <person name="Allen A."/>
            <person name="Barry K."/>
            <person name="Falciatore A."/>
            <person name="Ferrante M."/>
            <person name="Fortunato A.E."/>
            <person name="Gloeckner G."/>
            <person name="Gruber A."/>
            <person name="Hipkin R."/>
            <person name="Janech M."/>
            <person name="Kroth P."/>
            <person name="Leese F."/>
            <person name="Lindquist E."/>
            <person name="Lyon B.R."/>
            <person name="Martin J."/>
            <person name="Mayer C."/>
            <person name="Parker M."/>
            <person name="Quesneville H."/>
            <person name="Raymond J."/>
            <person name="Uhlig C."/>
            <person name="Valentin K.U."/>
            <person name="Worden A.Z."/>
            <person name="Armbrust E.V."/>
            <person name="Bowler C."/>
            <person name="Green B."/>
            <person name="Moulton V."/>
            <person name="Van Oosterhout C."/>
            <person name="Grigoriev I."/>
        </authorList>
    </citation>
    <scope>NUCLEOTIDE SEQUENCE [LARGE SCALE GENOMIC DNA]</scope>
    <source>
        <strain evidence="4 5">CCMP1102</strain>
    </source>
</reference>
<proteinExistence type="predicted"/>
<feature type="compositionally biased region" description="Polar residues" evidence="1">
    <location>
        <begin position="1205"/>
        <end position="1231"/>
    </location>
</feature>
<dbReference type="SUPFAM" id="SSF52402">
    <property type="entry name" value="Adenine nucleotide alpha hydrolases-like"/>
    <property type="match status" value="1"/>
</dbReference>
<feature type="region of interest" description="Disordered" evidence="1">
    <location>
        <begin position="1184"/>
        <end position="1231"/>
    </location>
</feature>
<name>A0A1E7F863_9STRA</name>
<dbReference type="EMBL" id="KV784361">
    <property type="protein sequence ID" value="OEU14033.1"/>
    <property type="molecule type" value="Genomic_DNA"/>
</dbReference>
<dbReference type="InParanoid" id="A0A1E7F863"/>
<dbReference type="InterPro" id="IPR000192">
    <property type="entry name" value="Aminotrans_V_dom"/>
</dbReference>
<dbReference type="Proteomes" id="UP000095751">
    <property type="component" value="Unassembled WGS sequence"/>
</dbReference>
<organism evidence="4 5">
    <name type="scientific">Fragilariopsis cylindrus CCMP1102</name>
    <dbReference type="NCBI Taxonomy" id="635003"/>
    <lineage>
        <taxon>Eukaryota</taxon>
        <taxon>Sar</taxon>
        <taxon>Stramenopiles</taxon>
        <taxon>Ochrophyta</taxon>
        <taxon>Bacillariophyta</taxon>
        <taxon>Bacillariophyceae</taxon>
        <taxon>Bacillariophycidae</taxon>
        <taxon>Bacillariales</taxon>
        <taxon>Bacillariaceae</taxon>
        <taxon>Fragilariopsis</taxon>
    </lineage>
</organism>
<gene>
    <name evidence="4" type="ORF">FRACYDRAFT_262478</name>
</gene>
<dbReference type="Pfam" id="PF01171">
    <property type="entry name" value="ATP_bind_3"/>
    <property type="match status" value="1"/>
</dbReference>
<feature type="compositionally biased region" description="Low complexity" evidence="1">
    <location>
        <begin position="33"/>
        <end position="43"/>
    </location>
</feature>
<accession>A0A1E7F863</accession>
<feature type="region of interest" description="Disordered" evidence="1">
    <location>
        <begin position="1259"/>
        <end position="1292"/>
    </location>
</feature>
<dbReference type="OrthoDB" id="420046at2759"/>
<dbReference type="InterPro" id="IPR015421">
    <property type="entry name" value="PyrdxlP-dep_Trfase_major"/>
</dbReference>
<evidence type="ECO:0000313" key="4">
    <source>
        <dbReference type="EMBL" id="OEU14033.1"/>
    </source>
</evidence>
<evidence type="ECO:0000313" key="5">
    <source>
        <dbReference type="Proteomes" id="UP000095751"/>
    </source>
</evidence>
<dbReference type="InterPro" id="IPR015422">
    <property type="entry name" value="PyrdxlP-dep_Trfase_small"/>
</dbReference>
<feature type="compositionally biased region" description="Basic and acidic residues" evidence="1">
    <location>
        <begin position="1"/>
        <end position="31"/>
    </location>
</feature>
<sequence length="1292" mass="143810">MDYNKYDDTSSSLREKAHEEDFERMKQKEDNNNDNSSTNNSLSSMSGLRKMILHDMTFINDVTTANCNDGNGGNNDGNGNENDGNDFFFFNSPLEWKTNVPLQVPMVYCDFTASHRPLKSIERYISETCLPFYGNTHTNTSVTGGQSSAFVSEARQIIAEVCNAKITGKASEDVVLFAGNGTTGAVRLLIDCLGLQHYNKNDNNNKKEQKALIVLGPFEHHSNLLPWRELGGDKFVIETAKLTKDGSTVDMIDLERILIQHRKKYPDCPFIIGTFSAASNVTGAIVDDIAITKLLHKYDALSFWDYATGASYLNMNMNPNPSSLLSSDDNSNNDDNNIKAADIAKDAIFFSGHKLLGGGGGTPGVLIVKKRLVSSLNPPGQACGGGTVFYVTKDRHRFLSDRIERYEGGTPNVVGIWRLGLVWRLKLNLKVAAGKILLKSKNDDKNQKDSSTSLSSLLLEYDLKRAKTIQQRLTEVPNLVLLDGKFSADAAKLPIYSFLIRCGKRFLHYNYVCAILNDVFGIQSRGGCQCAGPYSQYLLGMNSNNSDINNNNSNASNQNDSTGGCGSNEAVEDWLVHTKDELMRPGATRLSLPSMGTSIETEDYVVEAIRWVATHGWKLLHVYRCNHRSGEWRHKSRPGSPLGTRDRLWLSHYRMMDGRNKSAIEVVHENGNQGGLSLADAIDNANKMLLLVMKDHSSISQTLKMVEEEESSSSLRWYVYPKDVAKYIRDGLDVPGTDDPSNVLGALQPLALRTGEVESVVMEASNAATVIDVDSSTVLDRKEVGTLSTKLHFRDGEYHSGEASLEEIIEGRDDGELSDRCQIYDQTIDEWRYIDSFLKEDTSGSIEVNSIDNDDPIPTSEEKPTSMEVEPDEDFQVFKNDRKKPKRDVLTWGKGHVQPLHSLAKKEDSNENGIDPTIIRHRKKSRHIKPPAKLMRICTQAMIQWDMLEDGDKLLLGLSGGKDSMSLLHVLLEFQKKLPVRFEIEVCTIDPMTPSFDPSPLIPYVESLGLKHHYIRSDIVERAGSAGKDGKQASSLCAFCARMKRGNLYACARKNNCNKLVLAQHLDDLAESFMMSVMHNGFLRTMKANYKINSGDLSVIRPFAYARESMMTEFATSANLPIINENCPACFEEPKERARMKKLLSKEETLYPSFYDNIKRAMMPLMHDDSTAIMRSYTEEALAKSRKGVKKKPSDFKRAIGSHPSVKNSASDVQETSSLTDELTENFSGTTALEDASEEALIRELARRRATKFKLAGSMARDARGNQDNDPTGQVCTLNGGNDSIPCSELME</sequence>
<evidence type="ECO:0000259" key="3">
    <source>
        <dbReference type="Pfam" id="PF01171"/>
    </source>
</evidence>
<dbReference type="Gene3D" id="3.90.1150.10">
    <property type="entry name" value="Aspartate Aminotransferase, domain 1"/>
    <property type="match status" value="1"/>
</dbReference>
<keyword evidence="5" id="KW-1185">Reference proteome</keyword>
<feature type="domain" description="Aminotransferase class V" evidence="2">
    <location>
        <begin position="336"/>
        <end position="428"/>
    </location>
</feature>
<dbReference type="InterPro" id="IPR015424">
    <property type="entry name" value="PyrdxlP-dep_Trfase"/>
</dbReference>
<protein>
    <submittedName>
        <fullName evidence="4">PLP-dependent transferase</fullName>
    </submittedName>
</protein>
<dbReference type="InterPro" id="IPR014729">
    <property type="entry name" value="Rossmann-like_a/b/a_fold"/>
</dbReference>
<dbReference type="CDD" id="cd24138">
    <property type="entry name" value="TtcA-like"/>
    <property type="match status" value="1"/>
</dbReference>
<feature type="region of interest" description="Disordered" evidence="1">
    <location>
        <begin position="1"/>
        <end position="43"/>
    </location>
</feature>